<accession>A0A699JK71</accession>
<organism evidence="1">
    <name type="scientific">Tanacetum cinerariifolium</name>
    <name type="common">Dalmatian daisy</name>
    <name type="synonym">Chrysanthemum cinerariifolium</name>
    <dbReference type="NCBI Taxonomy" id="118510"/>
    <lineage>
        <taxon>Eukaryota</taxon>
        <taxon>Viridiplantae</taxon>
        <taxon>Streptophyta</taxon>
        <taxon>Embryophyta</taxon>
        <taxon>Tracheophyta</taxon>
        <taxon>Spermatophyta</taxon>
        <taxon>Magnoliopsida</taxon>
        <taxon>eudicotyledons</taxon>
        <taxon>Gunneridae</taxon>
        <taxon>Pentapetalae</taxon>
        <taxon>asterids</taxon>
        <taxon>campanulids</taxon>
        <taxon>Asterales</taxon>
        <taxon>Asteraceae</taxon>
        <taxon>Asteroideae</taxon>
        <taxon>Anthemideae</taxon>
        <taxon>Anthemidinae</taxon>
        <taxon>Tanacetum</taxon>
    </lineage>
</organism>
<dbReference type="EMBL" id="BKCJ010420575">
    <property type="protein sequence ID" value="GFA41857.1"/>
    <property type="molecule type" value="Genomic_DNA"/>
</dbReference>
<evidence type="ECO:0000313" key="1">
    <source>
        <dbReference type="EMBL" id="GFA41857.1"/>
    </source>
</evidence>
<sequence>MISELNPQHQSHYLLKILYPVSIHNFIIMSNTNNNLRTQTSNTLHNAIMEAGRKDPPPMLAPEVLVSEGDPETRTEKYMETYKNVSQDIHDQLNAKAKAVQIILTGIDNDIYYTVDACHNACEMWKPIESFETE</sequence>
<comment type="caution">
    <text evidence="1">The sequence shown here is derived from an EMBL/GenBank/DDBJ whole genome shotgun (WGS) entry which is preliminary data.</text>
</comment>
<reference evidence="1" key="1">
    <citation type="journal article" date="2019" name="Sci. Rep.">
        <title>Draft genome of Tanacetum cinerariifolium, the natural source of mosquito coil.</title>
        <authorList>
            <person name="Yamashiro T."/>
            <person name="Shiraishi A."/>
            <person name="Satake H."/>
            <person name="Nakayama K."/>
        </authorList>
    </citation>
    <scope>NUCLEOTIDE SEQUENCE</scope>
</reference>
<dbReference type="AlphaFoldDB" id="A0A699JK71"/>
<name>A0A699JK71_TANCI</name>
<gene>
    <name evidence="1" type="ORF">Tci_613829</name>
</gene>
<protein>
    <submittedName>
        <fullName evidence="1">Uncharacterized protein</fullName>
    </submittedName>
</protein>
<proteinExistence type="predicted"/>